<keyword evidence="10" id="KW-0031">Aminopeptidase</keyword>
<keyword evidence="3" id="KW-0336">GPI-anchor</keyword>
<dbReference type="InterPro" id="IPR027268">
    <property type="entry name" value="Peptidase_M4/M1_CTD_sf"/>
</dbReference>
<keyword evidence="4 10" id="KW-0645">Protease</keyword>
<evidence type="ECO:0000259" key="12">
    <source>
        <dbReference type="Pfam" id="PF01433"/>
    </source>
</evidence>
<dbReference type="Gene3D" id="1.25.50.20">
    <property type="match status" value="1"/>
</dbReference>
<dbReference type="PANTHER" id="PTHR11533:SF301">
    <property type="entry name" value="AMINOPEPTIDASE"/>
    <property type="match status" value="1"/>
</dbReference>
<sequence length="957" mass="108634">MGSSILLPVLALVFLVGAIHSSPYDEFRSSIVEFYDTNLDEPKYRLKDNVKPLRQTVDLDVYLDEDRFDGETSIYILTADNDMKQIVLHQNVVSISSVSVFDVRGAPVPLQTPGAFETDPYYEILMINLANPIPVGEYTLKIVYKGRINTNPLDRGFYKGYYFTDSSNTNMEYYATTQFQPYHARKAFPCFDEPQFKSYFTISITRPEDFSQSYSNMAIEKFETIVKEDGSTRVRETFYRTPIVSAYLLAFHVSKFVETQVNVDNKPFGVISRPGPVNQHAYAIRLGQLTTNWLSTKLKFDYYAMGEGVAMKNDHIALPDFPSGAMENWGMVNYREAYLLYDEQNTNLQNQIFIATIISHEMAHKWFGNLVTCFWWSNLWLNESFASFFEYFSTHGADPSLELDDQFVVDHVHSALAADASSGATPMNWTGVVTNPSISAHFSTTSYAKGASVLRMMEHFVGTDTFYKALEYYLRENQYQLGDPKKMYAAFETAVAEDGSLSQYTNVKITDVFDSWIQNPGAPVVHVNVDHSTGVITVKQERYQLSGIRPNTLWQIPLTYTRGDDVDFSNTKPSTVLVGESTTINKPAGHEWVIFNVAQSGYYRVNYDDHSWEMIAGGLRTSREAVHKLNRAQIVNDVLYFLRSGDVSIERAFDVLAFLKEETDYYVWAGAIGQLTWLRRRTEHIPALYNEFSAYLLEQMDAVINQLGYNENPSDSTSTILNRVQILNFACTLGHEGCVTDSLAKWKAFRETPTNLVHKNLRRHVYCVGVREGDRTDYDFLWQRYNSSQNTADMVVMLRALGCTKDEATLQHYLQQSLYSSSIRIHDKTNVVSYALLGNQENVKGVLNFIYNNYESIRTQYGGSARLETVLSTLAAYLTDFSDIVAFQSWLYSNQLKLEGTEFRTGVNVINSAISNLDWASKNAIGLNAFLIRRNAAASVIAPITLLIAAVAMHLLR</sequence>
<dbReference type="InterPro" id="IPR001930">
    <property type="entry name" value="Peptidase_M1"/>
</dbReference>
<name>A0ABQ7QSV5_PLUXY</name>
<feature type="signal peptide" evidence="11">
    <location>
        <begin position="1"/>
        <end position="21"/>
    </location>
</feature>
<evidence type="ECO:0000256" key="3">
    <source>
        <dbReference type="ARBA" id="ARBA00022622"/>
    </source>
</evidence>
<evidence type="ECO:0000256" key="4">
    <source>
        <dbReference type="ARBA" id="ARBA00022670"/>
    </source>
</evidence>
<keyword evidence="11" id="KW-0732">Signal</keyword>
<comment type="similarity">
    <text evidence="2 10">Belongs to the peptidase M1 family.</text>
</comment>
<feature type="domain" description="ERAP1-like C-terminal" evidence="13">
    <location>
        <begin position="592"/>
        <end position="900"/>
    </location>
</feature>
<proteinExistence type="inferred from homology"/>
<keyword evidence="7 10" id="KW-0862">Zinc</keyword>
<feature type="domain" description="Aminopeptidase N-like N-terminal" evidence="14">
    <location>
        <begin position="52"/>
        <end position="248"/>
    </location>
</feature>
<dbReference type="Gene3D" id="2.60.40.1730">
    <property type="entry name" value="tricorn interacting facor f3 domain"/>
    <property type="match status" value="1"/>
</dbReference>
<accession>A0ABQ7QSV5</accession>
<keyword evidence="10" id="KW-0812">Transmembrane</keyword>
<evidence type="ECO:0000256" key="9">
    <source>
        <dbReference type="ARBA" id="ARBA00023288"/>
    </source>
</evidence>
<evidence type="ECO:0000313" key="15">
    <source>
        <dbReference type="EMBL" id="KAG7308138.1"/>
    </source>
</evidence>
<dbReference type="InterPro" id="IPR050344">
    <property type="entry name" value="Peptidase_M1_aminopeptidases"/>
</dbReference>
<dbReference type="InterPro" id="IPR045357">
    <property type="entry name" value="Aminopeptidase_N-like_N"/>
</dbReference>
<keyword evidence="5 10" id="KW-0479">Metal-binding</keyword>
<dbReference type="InterPro" id="IPR034016">
    <property type="entry name" value="M1_APN-typ"/>
</dbReference>
<keyword evidence="8 10" id="KW-0482">Metalloprotease</keyword>
<evidence type="ECO:0000256" key="8">
    <source>
        <dbReference type="ARBA" id="ARBA00023049"/>
    </source>
</evidence>
<dbReference type="PANTHER" id="PTHR11533">
    <property type="entry name" value="PROTEASE M1 ZINC METALLOPROTEASE"/>
    <property type="match status" value="1"/>
</dbReference>
<evidence type="ECO:0000256" key="1">
    <source>
        <dbReference type="ARBA" id="ARBA00004609"/>
    </source>
</evidence>
<dbReference type="Gene3D" id="2.60.40.1910">
    <property type="match status" value="1"/>
</dbReference>
<evidence type="ECO:0000256" key="7">
    <source>
        <dbReference type="ARBA" id="ARBA00022833"/>
    </source>
</evidence>
<dbReference type="Pfam" id="PF11838">
    <property type="entry name" value="ERAP1_C"/>
    <property type="match status" value="1"/>
</dbReference>
<evidence type="ECO:0000259" key="13">
    <source>
        <dbReference type="Pfam" id="PF11838"/>
    </source>
</evidence>
<keyword evidence="9" id="KW-0449">Lipoprotein</keyword>
<evidence type="ECO:0000256" key="10">
    <source>
        <dbReference type="RuleBase" id="RU364040"/>
    </source>
</evidence>
<keyword evidence="3" id="KW-0325">Glycoprotein</keyword>
<keyword evidence="10" id="KW-0472">Membrane</keyword>
<reference evidence="15 16" key="1">
    <citation type="submission" date="2021-06" db="EMBL/GenBank/DDBJ databases">
        <title>A haploid diamondback moth (Plutella xylostella L.) genome assembly resolves 31 chromosomes and identifies a diamide resistance mutation.</title>
        <authorList>
            <person name="Ward C.M."/>
            <person name="Perry K.D."/>
            <person name="Baker G."/>
            <person name="Powis K."/>
            <person name="Heckel D.G."/>
            <person name="Baxter S.W."/>
        </authorList>
    </citation>
    <scope>NUCLEOTIDE SEQUENCE [LARGE SCALE GENOMIC DNA]</scope>
    <source>
        <strain evidence="15 16">LV</strain>
        <tissue evidence="15">Single pupa</tissue>
    </source>
</reference>
<dbReference type="SUPFAM" id="SSF55486">
    <property type="entry name" value="Metalloproteases ('zincins'), catalytic domain"/>
    <property type="match status" value="1"/>
</dbReference>
<comment type="cofactor">
    <cofactor evidence="10">
        <name>Zn(2+)</name>
        <dbReference type="ChEBI" id="CHEBI:29105"/>
    </cofactor>
    <text evidence="10">Binds 1 zinc ion per subunit.</text>
</comment>
<dbReference type="Pfam" id="PF17900">
    <property type="entry name" value="Peptidase_M1_N"/>
    <property type="match status" value="1"/>
</dbReference>
<keyword evidence="16" id="KW-1185">Reference proteome</keyword>
<dbReference type="CDD" id="cd09601">
    <property type="entry name" value="M1_APN-Q_like"/>
    <property type="match status" value="1"/>
</dbReference>
<dbReference type="InterPro" id="IPR014782">
    <property type="entry name" value="Peptidase_M1_dom"/>
</dbReference>
<organism evidence="15 16">
    <name type="scientific">Plutella xylostella</name>
    <name type="common">Diamondback moth</name>
    <name type="synonym">Plutella maculipennis</name>
    <dbReference type="NCBI Taxonomy" id="51655"/>
    <lineage>
        <taxon>Eukaryota</taxon>
        <taxon>Metazoa</taxon>
        <taxon>Ecdysozoa</taxon>
        <taxon>Arthropoda</taxon>
        <taxon>Hexapoda</taxon>
        <taxon>Insecta</taxon>
        <taxon>Pterygota</taxon>
        <taxon>Neoptera</taxon>
        <taxon>Endopterygota</taxon>
        <taxon>Lepidoptera</taxon>
        <taxon>Glossata</taxon>
        <taxon>Ditrysia</taxon>
        <taxon>Yponomeutoidea</taxon>
        <taxon>Plutellidae</taxon>
        <taxon>Plutella</taxon>
    </lineage>
</organism>
<comment type="subcellular location">
    <subcellularLocation>
        <location evidence="1">Cell membrane</location>
        <topology evidence="1">Lipid-anchor</topology>
        <topology evidence="1">GPI-anchor</topology>
    </subcellularLocation>
</comment>
<dbReference type="PRINTS" id="PR00756">
    <property type="entry name" value="ALADIPTASE"/>
</dbReference>
<evidence type="ECO:0000256" key="5">
    <source>
        <dbReference type="ARBA" id="ARBA00022723"/>
    </source>
</evidence>
<dbReference type="EC" id="3.4.11.-" evidence="10"/>
<gene>
    <name evidence="15" type="ORF">JYU34_006800</name>
</gene>
<dbReference type="SUPFAM" id="SSF63737">
    <property type="entry name" value="Leukotriene A4 hydrolase N-terminal domain"/>
    <property type="match status" value="1"/>
</dbReference>
<evidence type="ECO:0000256" key="2">
    <source>
        <dbReference type="ARBA" id="ARBA00010136"/>
    </source>
</evidence>
<keyword evidence="6 10" id="KW-0378">Hydrolase</keyword>
<protein>
    <recommendedName>
        <fullName evidence="10">Aminopeptidase</fullName>
        <ecNumber evidence="10">3.4.11.-</ecNumber>
    </recommendedName>
</protein>
<dbReference type="EMBL" id="JAHIBW010000009">
    <property type="protein sequence ID" value="KAG7308138.1"/>
    <property type="molecule type" value="Genomic_DNA"/>
</dbReference>
<dbReference type="Proteomes" id="UP000823941">
    <property type="component" value="Chromosome 9"/>
</dbReference>
<evidence type="ECO:0000259" key="14">
    <source>
        <dbReference type="Pfam" id="PF17900"/>
    </source>
</evidence>
<dbReference type="Pfam" id="PF01433">
    <property type="entry name" value="Peptidase_M1"/>
    <property type="match status" value="1"/>
</dbReference>
<feature type="transmembrane region" description="Helical" evidence="10">
    <location>
        <begin position="936"/>
        <end position="956"/>
    </location>
</feature>
<evidence type="ECO:0000313" key="16">
    <source>
        <dbReference type="Proteomes" id="UP000823941"/>
    </source>
</evidence>
<evidence type="ECO:0000256" key="11">
    <source>
        <dbReference type="SAM" id="SignalP"/>
    </source>
</evidence>
<feature type="chain" id="PRO_5046653974" description="Aminopeptidase" evidence="11">
    <location>
        <begin position="22"/>
        <end position="957"/>
    </location>
</feature>
<keyword evidence="10" id="KW-1133">Transmembrane helix</keyword>
<dbReference type="InterPro" id="IPR042097">
    <property type="entry name" value="Aminopeptidase_N-like_N_sf"/>
</dbReference>
<dbReference type="InterPro" id="IPR024571">
    <property type="entry name" value="ERAP1-like_C_dom"/>
</dbReference>
<feature type="domain" description="Peptidase M1 membrane alanine aminopeptidase" evidence="12">
    <location>
        <begin position="305"/>
        <end position="516"/>
    </location>
</feature>
<dbReference type="Gene3D" id="1.10.390.10">
    <property type="entry name" value="Neutral Protease Domain 2"/>
    <property type="match status" value="1"/>
</dbReference>
<comment type="caution">
    <text evidence="15">The sequence shown here is derived from an EMBL/GenBank/DDBJ whole genome shotgun (WGS) entry which is preliminary data.</text>
</comment>
<evidence type="ECO:0000256" key="6">
    <source>
        <dbReference type="ARBA" id="ARBA00022801"/>
    </source>
</evidence>